<feature type="disulfide bond" evidence="13">
    <location>
        <begin position="78"/>
        <end position="96"/>
    </location>
</feature>
<dbReference type="Proteomes" id="UP001195483">
    <property type="component" value="Unassembled WGS sequence"/>
</dbReference>
<evidence type="ECO:0000256" key="16">
    <source>
        <dbReference type="SAM" id="SignalP"/>
    </source>
</evidence>
<dbReference type="PROSITE" id="PS50026">
    <property type="entry name" value="EGF_3"/>
    <property type="match status" value="1"/>
</dbReference>
<evidence type="ECO:0000256" key="1">
    <source>
        <dbReference type="ARBA" id="ARBA00004167"/>
    </source>
</evidence>
<dbReference type="InterPro" id="IPR023415">
    <property type="entry name" value="LDLR_class-A_CS"/>
</dbReference>
<evidence type="ECO:0000256" key="3">
    <source>
        <dbReference type="ARBA" id="ARBA00022583"/>
    </source>
</evidence>
<evidence type="ECO:0000256" key="2">
    <source>
        <dbReference type="ARBA" id="ARBA00022536"/>
    </source>
</evidence>
<dbReference type="InterPro" id="IPR002172">
    <property type="entry name" value="LDrepeatLR_classA_rpt"/>
</dbReference>
<evidence type="ECO:0000256" key="7">
    <source>
        <dbReference type="ARBA" id="ARBA00022989"/>
    </source>
</evidence>
<dbReference type="PROSITE" id="PS00022">
    <property type="entry name" value="EGF_1"/>
    <property type="match status" value="1"/>
</dbReference>
<evidence type="ECO:0000256" key="13">
    <source>
        <dbReference type="PROSITE-ProRule" id="PRU00124"/>
    </source>
</evidence>
<evidence type="ECO:0000256" key="6">
    <source>
        <dbReference type="ARBA" id="ARBA00022737"/>
    </source>
</evidence>
<accession>A0AAE0SLZ5</accession>
<keyword evidence="2 12" id="KW-0245">EGF-like domain</keyword>
<evidence type="ECO:0000313" key="19">
    <source>
        <dbReference type="Proteomes" id="UP001195483"/>
    </source>
</evidence>
<dbReference type="SMART" id="SM00181">
    <property type="entry name" value="EGF"/>
    <property type="match status" value="4"/>
</dbReference>
<dbReference type="InterPro" id="IPR050778">
    <property type="entry name" value="Cueball_EGF_LRP_Nidogen"/>
</dbReference>
<keyword evidence="11" id="KW-0325">Glycoprotein</keyword>
<feature type="chain" id="PRO_5041910026" description="EGF-like domain-containing protein" evidence="16">
    <location>
        <begin position="21"/>
        <end position="975"/>
    </location>
</feature>
<evidence type="ECO:0000256" key="15">
    <source>
        <dbReference type="SAM" id="Phobius"/>
    </source>
</evidence>
<keyword evidence="6" id="KW-0677">Repeat</keyword>
<dbReference type="GO" id="GO:0060070">
    <property type="term" value="P:canonical Wnt signaling pathway"/>
    <property type="evidence" value="ECO:0007669"/>
    <property type="project" value="TreeGrafter"/>
</dbReference>
<dbReference type="SUPFAM" id="SSF57424">
    <property type="entry name" value="LDL receptor-like module"/>
    <property type="match status" value="3"/>
</dbReference>
<feature type="repeat" description="LDL-receptor class B" evidence="14">
    <location>
        <begin position="372"/>
        <end position="416"/>
    </location>
</feature>
<evidence type="ECO:0000256" key="4">
    <source>
        <dbReference type="ARBA" id="ARBA00022692"/>
    </source>
</evidence>
<keyword evidence="5 16" id="KW-0732">Signal</keyword>
<dbReference type="Pfam" id="PF07645">
    <property type="entry name" value="EGF_CA"/>
    <property type="match status" value="1"/>
</dbReference>
<keyword evidence="3" id="KW-0254">Endocytosis</keyword>
<proteinExistence type="predicted"/>
<feature type="disulfide bond" evidence="13">
    <location>
        <begin position="48"/>
        <end position="63"/>
    </location>
</feature>
<evidence type="ECO:0000256" key="8">
    <source>
        <dbReference type="ARBA" id="ARBA00023136"/>
    </source>
</evidence>
<dbReference type="CDD" id="cd00112">
    <property type="entry name" value="LDLa"/>
    <property type="match status" value="3"/>
</dbReference>
<reference evidence="18" key="3">
    <citation type="submission" date="2023-05" db="EMBL/GenBank/DDBJ databases">
        <authorList>
            <person name="Smith C.H."/>
        </authorList>
    </citation>
    <scope>NUCLEOTIDE SEQUENCE</scope>
    <source>
        <strain evidence="18">CHS0354</strain>
        <tissue evidence="18">Mantle</tissue>
    </source>
</reference>
<dbReference type="PROSITE" id="PS01186">
    <property type="entry name" value="EGF_2"/>
    <property type="match status" value="1"/>
</dbReference>
<dbReference type="Pfam" id="PF14670">
    <property type="entry name" value="FXa_inhibition"/>
    <property type="match status" value="1"/>
</dbReference>
<keyword evidence="9 12" id="KW-1015">Disulfide bond</keyword>
<protein>
    <recommendedName>
        <fullName evidence="17">EGF-like domain-containing protein</fullName>
    </recommendedName>
</protein>
<dbReference type="Pfam" id="PF00057">
    <property type="entry name" value="Ldl_recept_a"/>
    <property type="match status" value="2"/>
</dbReference>
<dbReference type="GO" id="GO:0042813">
    <property type="term" value="F:Wnt receptor activity"/>
    <property type="evidence" value="ECO:0007669"/>
    <property type="project" value="TreeGrafter"/>
</dbReference>
<comment type="caution">
    <text evidence="12">Lacks conserved residue(s) required for the propagation of feature annotation.</text>
</comment>
<dbReference type="PROSITE" id="PS01209">
    <property type="entry name" value="LDLRA_1"/>
    <property type="match status" value="2"/>
</dbReference>
<feature type="repeat" description="LDL-receptor class B" evidence="14">
    <location>
        <begin position="324"/>
        <end position="371"/>
    </location>
</feature>
<dbReference type="PROSITE" id="PS01187">
    <property type="entry name" value="EGF_CA"/>
    <property type="match status" value="1"/>
</dbReference>
<organism evidence="18 19">
    <name type="scientific">Potamilus streckersoni</name>
    <dbReference type="NCBI Taxonomy" id="2493646"/>
    <lineage>
        <taxon>Eukaryota</taxon>
        <taxon>Metazoa</taxon>
        <taxon>Spiralia</taxon>
        <taxon>Lophotrochozoa</taxon>
        <taxon>Mollusca</taxon>
        <taxon>Bivalvia</taxon>
        <taxon>Autobranchia</taxon>
        <taxon>Heteroconchia</taxon>
        <taxon>Palaeoheterodonta</taxon>
        <taxon>Unionida</taxon>
        <taxon>Unionoidea</taxon>
        <taxon>Unionidae</taxon>
        <taxon>Ambleminae</taxon>
        <taxon>Lampsilini</taxon>
        <taxon>Potamilus</taxon>
    </lineage>
</organism>
<dbReference type="PANTHER" id="PTHR46513:SF33">
    <property type="entry name" value="EGF-LIKE DOMAIN-CONTAINING PROTEIN"/>
    <property type="match status" value="1"/>
</dbReference>
<dbReference type="SMART" id="SM00192">
    <property type="entry name" value="LDLa"/>
    <property type="match status" value="3"/>
</dbReference>
<feature type="transmembrane region" description="Helical" evidence="15">
    <location>
        <begin position="898"/>
        <end position="920"/>
    </location>
</feature>
<evidence type="ECO:0000313" key="18">
    <source>
        <dbReference type="EMBL" id="KAK3594502.1"/>
    </source>
</evidence>
<dbReference type="InterPro" id="IPR018097">
    <property type="entry name" value="EGF_Ca-bd_CS"/>
</dbReference>
<dbReference type="Gene3D" id="2.120.10.30">
    <property type="entry name" value="TolB, C-terminal domain"/>
    <property type="match status" value="2"/>
</dbReference>
<evidence type="ECO:0000259" key="17">
    <source>
        <dbReference type="PROSITE" id="PS50026"/>
    </source>
</evidence>
<reference evidence="18" key="2">
    <citation type="journal article" date="2021" name="Genome Biol. Evol.">
        <title>Developing a high-quality reference genome for a parasitic bivalve with doubly uniparental inheritance (Bivalvia: Unionida).</title>
        <authorList>
            <person name="Smith C.H."/>
        </authorList>
    </citation>
    <scope>NUCLEOTIDE SEQUENCE</scope>
    <source>
        <strain evidence="18">CHS0354</strain>
        <tissue evidence="18">Mantle</tissue>
    </source>
</reference>
<evidence type="ECO:0000256" key="11">
    <source>
        <dbReference type="ARBA" id="ARBA00023180"/>
    </source>
</evidence>
<gene>
    <name evidence="18" type="ORF">CHS0354_007141</name>
</gene>
<dbReference type="Gene3D" id="2.10.25.10">
    <property type="entry name" value="Laminin"/>
    <property type="match status" value="1"/>
</dbReference>
<dbReference type="SMART" id="SM00179">
    <property type="entry name" value="EGF_CA"/>
    <property type="match status" value="1"/>
</dbReference>
<dbReference type="InterPro" id="IPR036055">
    <property type="entry name" value="LDL_receptor-like_sf"/>
</dbReference>
<dbReference type="FunFam" id="2.120.10.30:FF:000241">
    <property type="entry name" value="Low-density lipoprotein receptor-related protein 6"/>
    <property type="match status" value="2"/>
</dbReference>
<keyword evidence="19" id="KW-1185">Reference proteome</keyword>
<dbReference type="GO" id="GO:0017147">
    <property type="term" value="F:Wnt-protein binding"/>
    <property type="evidence" value="ECO:0007669"/>
    <property type="project" value="TreeGrafter"/>
</dbReference>
<keyword evidence="7 15" id="KW-1133">Transmembrane helix</keyword>
<dbReference type="AlphaFoldDB" id="A0AAE0SLZ5"/>
<comment type="caution">
    <text evidence="18">The sequence shown here is derived from an EMBL/GenBank/DDBJ whole genome shotgun (WGS) entry which is preliminary data.</text>
</comment>
<feature type="disulfide bond" evidence="12">
    <location>
        <begin position="829"/>
        <end position="839"/>
    </location>
</feature>
<dbReference type="SMART" id="SM00135">
    <property type="entry name" value="LY"/>
    <property type="match status" value="8"/>
</dbReference>
<name>A0AAE0SLZ5_9BIVA</name>
<dbReference type="EMBL" id="JAEAOA010000482">
    <property type="protein sequence ID" value="KAK3594502.1"/>
    <property type="molecule type" value="Genomic_DNA"/>
</dbReference>
<dbReference type="PROSITE" id="PS51120">
    <property type="entry name" value="LDLRB"/>
    <property type="match status" value="3"/>
</dbReference>
<evidence type="ECO:0000256" key="14">
    <source>
        <dbReference type="PROSITE-ProRule" id="PRU00461"/>
    </source>
</evidence>
<feature type="domain" description="EGF-like" evidence="17">
    <location>
        <begin position="825"/>
        <end position="860"/>
    </location>
</feature>
<dbReference type="GO" id="GO:0006897">
    <property type="term" value="P:endocytosis"/>
    <property type="evidence" value="ECO:0007669"/>
    <property type="project" value="UniProtKB-KW"/>
</dbReference>
<feature type="signal peptide" evidence="16">
    <location>
        <begin position="1"/>
        <end position="20"/>
    </location>
</feature>
<evidence type="ECO:0000256" key="9">
    <source>
        <dbReference type="ARBA" id="ARBA00023157"/>
    </source>
</evidence>
<dbReference type="Gene3D" id="4.10.400.10">
    <property type="entry name" value="Low-density Lipoprotein Receptor"/>
    <property type="match status" value="3"/>
</dbReference>
<dbReference type="PANTHER" id="PTHR46513">
    <property type="entry name" value="VITELLOGENIN RECEPTOR-LIKE PROTEIN-RELATED-RELATED"/>
    <property type="match status" value="1"/>
</dbReference>
<evidence type="ECO:0000256" key="5">
    <source>
        <dbReference type="ARBA" id="ARBA00022729"/>
    </source>
</evidence>
<dbReference type="PRINTS" id="PR00261">
    <property type="entry name" value="LDLRECEPTOR"/>
</dbReference>
<dbReference type="InterPro" id="IPR011042">
    <property type="entry name" value="6-blade_b-propeller_TolB-like"/>
</dbReference>
<evidence type="ECO:0000256" key="12">
    <source>
        <dbReference type="PROSITE-ProRule" id="PRU00076"/>
    </source>
</evidence>
<dbReference type="InterPro" id="IPR001881">
    <property type="entry name" value="EGF-like_Ca-bd_dom"/>
</dbReference>
<comment type="subcellular location">
    <subcellularLocation>
        <location evidence="1">Membrane</location>
        <topology evidence="1">Single-pass membrane protein</topology>
    </subcellularLocation>
</comment>
<dbReference type="PROSITE" id="PS50068">
    <property type="entry name" value="LDLRA_2"/>
    <property type="match status" value="3"/>
</dbReference>
<dbReference type="GO" id="GO:0005509">
    <property type="term" value="F:calcium ion binding"/>
    <property type="evidence" value="ECO:0007669"/>
    <property type="project" value="InterPro"/>
</dbReference>
<dbReference type="CDD" id="cd00054">
    <property type="entry name" value="EGF_CA"/>
    <property type="match status" value="1"/>
</dbReference>
<sequence>MERFLLCSVLIFIFSSLSAGVSRDKTRCLQHEFQCLDGSKCITKSALCDKEPDCPDHSDEFVCPVQDSSCDHEGSVMCSSGECIPKEWMCDGQFDCLDGNDELCEASRHCDRSKGGYLCSNQRHCISMEQVCDGLHHCADRSDEGGVCDIDECADEDRPRCSHICSNLNGSYVCTCYEGYTIGSDNTTCFSEGPDPMLIYAGNYSINICNMKTRKSTFLEADLDTVLDMAIGPASAIYWTDSENKTVYSSIISQQTVQTRKQIIVDVGVGFPEGLVVDWLTSNLYIVDTLLGHILACSPRGDDCAIILENLYSPVGVTLDSWSRSLYWTDWGQKRDLKSGQIGRAGLDGVGKFALVTGLSRPSGITLDSFSQRLFWVDEDKLHPVIESVRLDGTDRKVVISYMLDQPFRVSVIANTLYWTDQQQRSIMMADKFTGLKPEKFISNLIHPSGLQVYHSFQFNKIASADNPCKKAFCSHVCLLSNSSLGYKCACPVYLSLGDDGVSCQKNSQIPSLVISSSTGIYSFPLQYIGDGEKQGRLLLHTNLANTIDVDMLLDTVVFYNKEKREILMVPRTISALAGEGEVTSLYKDVYVDDLAVDWSARNVYWTDSHTRTVRVGRLDKPDATILISRGVFKPSAVILDVNAGFIYYADHGHFAIFRCHMDGTNCILVAEVGNITALALDHIEHRLYWTDSTNQQINSIFVNGAHNRKNITLHTVRSSLGFHPYSLAITDWLIFFTDINSHRLHYIEKGDTSIVHTSRFQTGKMNHLALWDPQHFEAPNGCSQNNGNCSHICLAKPAGQRSCACPIGWLLNVDNKTCSEHKHLKAACPLECENDGVCYVVEKQAYCRCPPFLTGAYCEFKLSKEALEQERGNRSEIISKISPSPLHVHDGSSEKTAWIAGVLLCMGIVVLIVVVVVIIRNSRQKGSNSLLSWIHYHKANKEDDSEHLISSLSLCSRTSGNFSSASVDPRLKVF</sequence>
<reference evidence="18" key="1">
    <citation type="journal article" date="2021" name="Genome Biol. Evol.">
        <title>A High-Quality Reference Genome for a Parasitic Bivalve with Doubly Uniparental Inheritance (Bivalvia: Unionida).</title>
        <authorList>
            <person name="Smith C.H."/>
        </authorList>
    </citation>
    <scope>NUCLEOTIDE SEQUENCE</scope>
    <source>
        <strain evidence="18">CHS0354</strain>
    </source>
</reference>
<keyword evidence="8 15" id="KW-0472">Membrane</keyword>
<dbReference type="SUPFAM" id="SSF63825">
    <property type="entry name" value="YWTD domain"/>
    <property type="match status" value="2"/>
</dbReference>
<dbReference type="InterPro" id="IPR000742">
    <property type="entry name" value="EGF"/>
</dbReference>
<evidence type="ECO:0000256" key="10">
    <source>
        <dbReference type="ARBA" id="ARBA00023170"/>
    </source>
</evidence>
<dbReference type="InterPro" id="IPR049883">
    <property type="entry name" value="NOTCH1_EGF-like"/>
</dbReference>
<dbReference type="GO" id="GO:0005886">
    <property type="term" value="C:plasma membrane"/>
    <property type="evidence" value="ECO:0007669"/>
    <property type="project" value="TreeGrafter"/>
</dbReference>
<keyword evidence="4 15" id="KW-0812">Transmembrane</keyword>
<dbReference type="InterPro" id="IPR000033">
    <property type="entry name" value="LDLR_classB_rpt"/>
</dbReference>
<feature type="disulfide bond" evidence="12">
    <location>
        <begin position="850"/>
        <end position="859"/>
    </location>
</feature>
<dbReference type="SUPFAM" id="SSF57196">
    <property type="entry name" value="EGF/Laminin"/>
    <property type="match status" value="3"/>
</dbReference>
<keyword evidence="10" id="KW-0675">Receptor</keyword>
<feature type="repeat" description="LDL-receptor class B" evidence="14">
    <location>
        <begin position="602"/>
        <end position="644"/>
    </location>
</feature>